<evidence type="ECO:0000313" key="2">
    <source>
        <dbReference type="Proteomes" id="UP001292094"/>
    </source>
</evidence>
<keyword evidence="2" id="KW-1185">Reference proteome</keyword>
<organism evidence="1 2">
    <name type="scientific">Petrolisthes manimaculis</name>
    <dbReference type="NCBI Taxonomy" id="1843537"/>
    <lineage>
        <taxon>Eukaryota</taxon>
        <taxon>Metazoa</taxon>
        <taxon>Ecdysozoa</taxon>
        <taxon>Arthropoda</taxon>
        <taxon>Crustacea</taxon>
        <taxon>Multicrustacea</taxon>
        <taxon>Malacostraca</taxon>
        <taxon>Eumalacostraca</taxon>
        <taxon>Eucarida</taxon>
        <taxon>Decapoda</taxon>
        <taxon>Pleocyemata</taxon>
        <taxon>Anomura</taxon>
        <taxon>Galatheoidea</taxon>
        <taxon>Porcellanidae</taxon>
        <taxon>Petrolisthes</taxon>
    </lineage>
</organism>
<comment type="caution">
    <text evidence="1">The sequence shown here is derived from an EMBL/GenBank/DDBJ whole genome shotgun (WGS) entry which is preliminary data.</text>
</comment>
<evidence type="ECO:0000313" key="1">
    <source>
        <dbReference type="EMBL" id="KAK4315420.1"/>
    </source>
</evidence>
<sequence>MKQVAEATKVEMLQLFFMSSVDGPSFTAVAKGSEHNCVVHFDLCHERDSSSLPDCFPEMAKRTACLGDPVVDLDINVGRPDQ</sequence>
<gene>
    <name evidence="1" type="ORF">Pmani_013337</name>
</gene>
<reference evidence="1" key="1">
    <citation type="submission" date="2023-11" db="EMBL/GenBank/DDBJ databases">
        <title>Genome assemblies of two species of porcelain crab, Petrolisthes cinctipes and Petrolisthes manimaculis (Anomura: Porcellanidae).</title>
        <authorList>
            <person name="Angst P."/>
        </authorList>
    </citation>
    <scope>NUCLEOTIDE SEQUENCE</scope>
    <source>
        <strain evidence="1">PB745_02</strain>
        <tissue evidence="1">Gill</tissue>
    </source>
</reference>
<name>A0AAE1PV41_9EUCA</name>
<proteinExistence type="predicted"/>
<protein>
    <submittedName>
        <fullName evidence="1">Uncharacterized protein</fullName>
    </submittedName>
</protein>
<dbReference type="AlphaFoldDB" id="A0AAE1PV41"/>
<dbReference type="EMBL" id="JAWZYT010001114">
    <property type="protein sequence ID" value="KAK4315420.1"/>
    <property type="molecule type" value="Genomic_DNA"/>
</dbReference>
<accession>A0AAE1PV41</accession>
<dbReference type="Proteomes" id="UP001292094">
    <property type="component" value="Unassembled WGS sequence"/>
</dbReference>